<evidence type="ECO:0000313" key="2">
    <source>
        <dbReference type="Proteomes" id="UP000531561"/>
    </source>
</evidence>
<dbReference type="OrthoDB" id="3471801at2759"/>
<comment type="caution">
    <text evidence="1">The sequence shown here is derived from an EMBL/GenBank/DDBJ whole genome shotgun (WGS) entry which is preliminary data.</text>
</comment>
<organism evidence="1 2">
    <name type="scientific">Botrytis fragariae</name>
    <dbReference type="NCBI Taxonomy" id="1964551"/>
    <lineage>
        <taxon>Eukaryota</taxon>
        <taxon>Fungi</taxon>
        <taxon>Dikarya</taxon>
        <taxon>Ascomycota</taxon>
        <taxon>Pezizomycotina</taxon>
        <taxon>Leotiomycetes</taxon>
        <taxon>Helotiales</taxon>
        <taxon>Sclerotiniaceae</taxon>
        <taxon>Botrytis</taxon>
    </lineage>
</organism>
<gene>
    <name evidence="1" type="ORF">Bfra_007377</name>
</gene>
<dbReference type="EMBL" id="JABFCT010000026">
    <property type="protein sequence ID" value="KAF5868181.1"/>
    <property type="molecule type" value="Genomic_DNA"/>
</dbReference>
<dbReference type="RefSeq" id="XP_037187130.1">
    <property type="nucleotide sequence ID" value="XM_037337750.1"/>
</dbReference>
<dbReference type="Proteomes" id="UP000531561">
    <property type="component" value="Unassembled WGS sequence"/>
</dbReference>
<accession>A0A8H6AIA4</accession>
<keyword evidence="2" id="KW-1185">Reference proteome</keyword>
<protein>
    <submittedName>
        <fullName evidence="1">Uncharacterized protein</fullName>
    </submittedName>
</protein>
<name>A0A8H6AIA4_9HELO</name>
<sequence length="132" mass="15271">MTALGGLTYDIRDPSTHKIACYFELDIYDLLCTMAHKPDFVDEDAIMLDKQKALPRDTKVQDYYFRNLELIPGFPFREFQGASAFKDNADTPNTLHHNVTKRFLDFIKRAPPEIRTNVFAQIPTKRVAEDDD</sequence>
<reference evidence="1 2" key="1">
    <citation type="journal article" date="2020" name="Phytopathology">
        <title>A high-quality genome resource of Botrytis fragariae, a new and rapidly spreading fungal pathogen causing strawberry gray mold in the U.S.A.</title>
        <authorList>
            <person name="Wu Y."/>
            <person name="Saski C.A."/>
            <person name="Schnabel G."/>
            <person name="Xiao S."/>
            <person name="Hu M."/>
        </authorList>
    </citation>
    <scope>NUCLEOTIDE SEQUENCE [LARGE SCALE GENOMIC DNA]</scope>
    <source>
        <strain evidence="1 2">BVB16</strain>
    </source>
</reference>
<evidence type="ECO:0000313" key="1">
    <source>
        <dbReference type="EMBL" id="KAF5868181.1"/>
    </source>
</evidence>
<dbReference type="AlphaFoldDB" id="A0A8H6AIA4"/>
<proteinExistence type="predicted"/>
<dbReference type="GeneID" id="59261442"/>